<dbReference type="GO" id="GO:0008168">
    <property type="term" value="F:methyltransferase activity"/>
    <property type="evidence" value="ECO:0007669"/>
    <property type="project" value="UniProtKB-KW"/>
</dbReference>
<dbReference type="OrthoDB" id="427002at2759"/>
<evidence type="ECO:0000313" key="2">
    <source>
        <dbReference type="EMBL" id="CAF2864565.1"/>
    </source>
</evidence>
<feature type="compositionally biased region" description="Polar residues" evidence="1">
    <location>
        <begin position="132"/>
        <end position="151"/>
    </location>
</feature>
<gene>
    <name evidence="2" type="ORF">LSAA_6610</name>
</gene>
<dbReference type="EC" id="2.1.1.310" evidence="2"/>
<feature type="compositionally biased region" description="Basic and acidic residues" evidence="1">
    <location>
        <begin position="115"/>
        <end position="131"/>
    </location>
</feature>
<keyword evidence="2" id="KW-0489">Methyltransferase</keyword>
<accession>A0A7R8CME0</accession>
<dbReference type="GO" id="GO:0032259">
    <property type="term" value="P:methylation"/>
    <property type="evidence" value="ECO:0007669"/>
    <property type="project" value="UniProtKB-KW"/>
</dbReference>
<evidence type="ECO:0000256" key="1">
    <source>
        <dbReference type="SAM" id="MobiDB-lite"/>
    </source>
</evidence>
<keyword evidence="3" id="KW-1185">Reference proteome</keyword>
<feature type="compositionally biased region" description="Basic residues" evidence="1">
    <location>
        <begin position="80"/>
        <end position="95"/>
    </location>
</feature>
<feature type="region of interest" description="Disordered" evidence="1">
    <location>
        <begin position="16"/>
        <end position="151"/>
    </location>
</feature>
<evidence type="ECO:0000313" key="3">
    <source>
        <dbReference type="Proteomes" id="UP000675881"/>
    </source>
</evidence>
<proteinExistence type="predicted"/>
<keyword evidence="2" id="KW-0808">Transferase</keyword>
<organism evidence="2 3">
    <name type="scientific">Lepeophtheirus salmonis</name>
    <name type="common">Salmon louse</name>
    <name type="synonym">Caligus salmonis</name>
    <dbReference type="NCBI Taxonomy" id="72036"/>
    <lineage>
        <taxon>Eukaryota</taxon>
        <taxon>Metazoa</taxon>
        <taxon>Ecdysozoa</taxon>
        <taxon>Arthropoda</taxon>
        <taxon>Crustacea</taxon>
        <taxon>Multicrustacea</taxon>
        <taxon>Hexanauplia</taxon>
        <taxon>Copepoda</taxon>
        <taxon>Siphonostomatoida</taxon>
        <taxon>Caligidae</taxon>
        <taxon>Lepeophtheirus</taxon>
    </lineage>
</organism>
<dbReference type="EMBL" id="HG994581">
    <property type="protein sequence ID" value="CAF2864565.1"/>
    <property type="molecule type" value="Genomic_DNA"/>
</dbReference>
<dbReference type="Proteomes" id="UP000675881">
    <property type="component" value="Chromosome 2"/>
</dbReference>
<reference evidence="2" key="1">
    <citation type="submission" date="2021-02" db="EMBL/GenBank/DDBJ databases">
        <authorList>
            <person name="Bekaert M."/>
        </authorList>
    </citation>
    <scope>NUCLEOTIDE SEQUENCE</scope>
    <source>
        <strain evidence="2">IoA-00</strain>
    </source>
</reference>
<protein>
    <submittedName>
        <fullName evidence="2">NOP2</fullName>
        <ecNumber evidence="2">2.1.1.310</ecNumber>
    </submittedName>
</protein>
<sequence>MDGFYVAKLKKISNTVPQSFNDIPDEEEKEASAFPDDKETEVTESLDENQGEEEEESEMEFKEEASQLKKPKKDTSIPKTSRKKDRLLKKDKKKTAISSLKSLEARPQVKKVRVKKESAMEIDDKNEEKPEASTSAKTLNGISSSYASGIQ</sequence>
<dbReference type="AlphaFoldDB" id="A0A7R8CME0"/>
<feature type="compositionally biased region" description="Acidic residues" evidence="1">
    <location>
        <begin position="42"/>
        <end position="58"/>
    </location>
</feature>
<name>A0A7R8CME0_LEPSM</name>